<keyword evidence="2" id="KW-0805">Transcription regulation</keyword>
<dbReference type="PRINTS" id="PR00364">
    <property type="entry name" value="DISEASERSIST"/>
</dbReference>
<dbReference type="AlphaFoldDB" id="A0A542DQF6"/>
<dbReference type="SMART" id="SM00862">
    <property type="entry name" value="Trans_reg_C"/>
    <property type="match status" value="1"/>
</dbReference>
<dbReference type="CDD" id="cd00383">
    <property type="entry name" value="trans_reg_C"/>
    <property type="match status" value="1"/>
</dbReference>
<evidence type="ECO:0000313" key="7">
    <source>
        <dbReference type="EMBL" id="TQJ05332.1"/>
    </source>
</evidence>
<dbReference type="GO" id="GO:0000160">
    <property type="term" value="P:phosphorelay signal transduction system"/>
    <property type="evidence" value="ECO:0007669"/>
    <property type="project" value="InterPro"/>
</dbReference>
<dbReference type="GO" id="GO:0003677">
    <property type="term" value="F:DNA binding"/>
    <property type="evidence" value="ECO:0007669"/>
    <property type="project" value="UniProtKB-UniRule"/>
</dbReference>
<evidence type="ECO:0000256" key="3">
    <source>
        <dbReference type="ARBA" id="ARBA00023125"/>
    </source>
</evidence>
<dbReference type="Gene3D" id="1.10.10.10">
    <property type="entry name" value="Winged helix-like DNA-binding domain superfamily/Winged helix DNA-binding domain"/>
    <property type="match status" value="1"/>
</dbReference>
<dbReference type="SUPFAM" id="SSF52540">
    <property type="entry name" value="P-loop containing nucleoside triphosphate hydrolases"/>
    <property type="match status" value="1"/>
</dbReference>
<dbReference type="SUPFAM" id="SSF48452">
    <property type="entry name" value="TPR-like"/>
    <property type="match status" value="3"/>
</dbReference>
<dbReference type="Pfam" id="PF00486">
    <property type="entry name" value="Trans_reg_C"/>
    <property type="match status" value="1"/>
</dbReference>
<dbReference type="Pfam" id="PF00931">
    <property type="entry name" value="NB-ARC"/>
    <property type="match status" value="1"/>
</dbReference>
<dbReference type="InterPro" id="IPR005158">
    <property type="entry name" value="BTAD"/>
</dbReference>
<organism evidence="7 8">
    <name type="scientific">Amycolatopsis cihanbeyliensis</name>
    <dbReference type="NCBI Taxonomy" id="1128664"/>
    <lineage>
        <taxon>Bacteria</taxon>
        <taxon>Bacillati</taxon>
        <taxon>Actinomycetota</taxon>
        <taxon>Actinomycetes</taxon>
        <taxon>Pseudonocardiales</taxon>
        <taxon>Pseudonocardiaceae</taxon>
        <taxon>Amycolatopsis</taxon>
    </lineage>
</organism>
<dbReference type="GO" id="GO:0006355">
    <property type="term" value="P:regulation of DNA-templated transcription"/>
    <property type="evidence" value="ECO:0007669"/>
    <property type="project" value="InterPro"/>
</dbReference>
<comment type="caution">
    <text evidence="7">The sequence shown here is derived from an EMBL/GenBank/DDBJ whole genome shotgun (WGS) entry which is preliminary data.</text>
</comment>
<dbReference type="Gene3D" id="1.25.40.10">
    <property type="entry name" value="Tetratricopeptide repeat domain"/>
    <property type="match status" value="2"/>
</dbReference>
<dbReference type="PANTHER" id="PTHR35807:SF1">
    <property type="entry name" value="TRANSCRIPTIONAL REGULATOR REDD"/>
    <property type="match status" value="1"/>
</dbReference>
<dbReference type="InterPro" id="IPR002182">
    <property type="entry name" value="NB-ARC"/>
</dbReference>
<dbReference type="SMART" id="SM01043">
    <property type="entry name" value="BTAD"/>
    <property type="match status" value="1"/>
</dbReference>
<dbReference type="InterPro" id="IPR051677">
    <property type="entry name" value="AfsR-DnrI-RedD_regulator"/>
</dbReference>
<dbReference type="OrthoDB" id="5521887at2"/>
<keyword evidence="3 5" id="KW-0238">DNA-binding</keyword>
<evidence type="ECO:0000256" key="2">
    <source>
        <dbReference type="ARBA" id="ARBA00023015"/>
    </source>
</evidence>
<dbReference type="GO" id="GO:0043531">
    <property type="term" value="F:ADP binding"/>
    <property type="evidence" value="ECO:0007669"/>
    <property type="project" value="InterPro"/>
</dbReference>
<feature type="DNA-binding region" description="OmpR/PhoB-type" evidence="5">
    <location>
        <begin position="2"/>
        <end position="103"/>
    </location>
</feature>
<gene>
    <name evidence="7" type="ORF">FB471_5160</name>
</gene>
<keyword evidence="4" id="KW-0804">Transcription</keyword>
<evidence type="ECO:0000256" key="4">
    <source>
        <dbReference type="ARBA" id="ARBA00023163"/>
    </source>
</evidence>
<keyword evidence="8" id="KW-1185">Reference proteome</keyword>
<dbReference type="EMBL" id="VFML01000001">
    <property type="protein sequence ID" value="TQJ05332.1"/>
    <property type="molecule type" value="Genomic_DNA"/>
</dbReference>
<sequence>MGARLASDHRLSFAVLGPLLVSRAGTPLTIRSGRQRALLGALLIRAGGTVSADELVDGLWGDRPPAAAHATLQTYVMRLRRSLADTTEPRLIRTEPGGYAIHPEPDRLDLTRFRRLRDDATTAAERGDLAEEARLLGAAQALWRGRLLADLPSLGAGHDLAAQLEEQWLALVERRYAAELELGRHAEIVGDLHALVADHPLRERLWAQLMRALHESGQHAQALDVYRRAGDALADELGVAPNTELRELHLAVLTATPEPGGPPPPGAPAWLPRANRDFTGRAAEIDLLRTGLRGGADTWVITGPGGVGKTSLAVHAAHLVRTRYPDGQLYLNLRGTESRPVDPGAALERMLRGLGVPGRAIPASPADRAEEFLSILADRNVLLVLDDAADERQVRPLLPRTTTSAALVTSRHPLAGLEQAKVIPLDLLSERDALQFIRDTVGARRVDGEPRAAAEIARYCGGLPLALRIATARLEWRPHWRLDRLAVRLADERRRLDELRVGDLDVRANLSYGYHRLDEPHRRGFRLLAMLDAPDFPAWVAAPLLGLDPDPAEDLVEALVDARLAVCVGRDTLGQVRYRLHDLLRTFGRELAAAEDIEPRSALRPVFELWQALAERADRGLAHLPLCRAPAGTPGPALAGELATLLLADPLAWFEAEWLSLRAAVEQSSALGLAEQTRGLAVASAAFCDLQARFADWEHVHRIALRHPETRADPVLLQQRGVLHCRRRRFAAAHADFTAANEGFAAGGDAGGAGYARHGIGWAHEWSGRQEQAREHHRAALEHFAAAGDRYGEVDVLCSLGAIERRAGRFAAAESYLSRADELARRLADDALLVATTLELGRLRHAAGYPERAVAYLEECLGTARLLGDPDMVTSVRLYLADSYLRIGGTDLAERHIRTALAAAERQDNALIHGWATRLLSRVPGAPGTALLLAERAVAIAEQLESPFEFARALRQFGNTLAAAGRAEAARHSLARAAELLTASGLHAEAGEARSELDACAAEQLRS</sequence>
<reference evidence="7 8" key="1">
    <citation type="submission" date="2019-06" db="EMBL/GenBank/DDBJ databases">
        <title>Sequencing the genomes of 1000 actinobacteria strains.</title>
        <authorList>
            <person name="Klenk H.-P."/>
        </authorList>
    </citation>
    <scope>NUCLEOTIDE SEQUENCE [LARGE SCALE GENOMIC DNA]</scope>
    <source>
        <strain evidence="7 8">DSM 45679</strain>
    </source>
</reference>
<dbReference type="SUPFAM" id="SSF46894">
    <property type="entry name" value="C-terminal effector domain of the bipartite response regulators"/>
    <property type="match status" value="1"/>
</dbReference>
<dbReference type="InterPro" id="IPR001867">
    <property type="entry name" value="OmpR/PhoB-type_DNA-bd"/>
</dbReference>
<comment type="similarity">
    <text evidence="1">Belongs to the AfsR/DnrI/RedD regulatory family.</text>
</comment>
<evidence type="ECO:0000259" key="6">
    <source>
        <dbReference type="PROSITE" id="PS51755"/>
    </source>
</evidence>
<dbReference type="PROSITE" id="PS51755">
    <property type="entry name" value="OMPR_PHOB"/>
    <property type="match status" value="1"/>
</dbReference>
<dbReference type="InterPro" id="IPR016032">
    <property type="entry name" value="Sig_transdc_resp-reg_C-effctor"/>
</dbReference>
<evidence type="ECO:0000256" key="1">
    <source>
        <dbReference type="ARBA" id="ARBA00005820"/>
    </source>
</evidence>
<dbReference type="CDD" id="cd15831">
    <property type="entry name" value="BTAD"/>
    <property type="match status" value="1"/>
</dbReference>
<dbReference type="InterPro" id="IPR027417">
    <property type="entry name" value="P-loop_NTPase"/>
</dbReference>
<dbReference type="InterPro" id="IPR036388">
    <property type="entry name" value="WH-like_DNA-bd_sf"/>
</dbReference>
<dbReference type="InterPro" id="IPR011990">
    <property type="entry name" value="TPR-like_helical_dom_sf"/>
</dbReference>
<evidence type="ECO:0000256" key="5">
    <source>
        <dbReference type="PROSITE-ProRule" id="PRU01091"/>
    </source>
</evidence>
<dbReference type="Gene3D" id="3.40.50.300">
    <property type="entry name" value="P-loop containing nucleotide triphosphate hydrolases"/>
    <property type="match status" value="1"/>
</dbReference>
<proteinExistence type="inferred from homology"/>
<name>A0A542DQF6_AMYCI</name>
<protein>
    <submittedName>
        <fullName evidence="7">DNA-binding SARP family transcriptional activator</fullName>
    </submittedName>
</protein>
<accession>A0A542DQF6</accession>
<dbReference type="Pfam" id="PF03704">
    <property type="entry name" value="BTAD"/>
    <property type="match status" value="1"/>
</dbReference>
<dbReference type="Proteomes" id="UP000320876">
    <property type="component" value="Unassembled WGS sequence"/>
</dbReference>
<evidence type="ECO:0000313" key="8">
    <source>
        <dbReference type="Proteomes" id="UP000320876"/>
    </source>
</evidence>
<dbReference type="SMART" id="SM00028">
    <property type="entry name" value="TPR"/>
    <property type="match status" value="4"/>
</dbReference>
<dbReference type="PANTHER" id="PTHR35807">
    <property type="entry name" value="TRANSCRIPTIONAL REGULATOR REDD-RELATED"/>
    <property type="match status" value="1"/>
</dbReference>
<dbReference type="InterPro" id="IPR019734">
    <property type="entry name" value="TPR_rpt"/>
</dbReference>
<feature type="domain" description="OmpR/PhoB-type" evidence="6">
    <location>
        <begin position="2"/>
        <end position="103"/>
    </location>
</feature>